<keyword evidence="10 17" id="KW-0249">Electron transport</keyword>
<evidence type="ECO:0000256" key="2">
    <source>
        <dbReference type="ARBA" id="ARBA00004225"/>
    </source>
</evidence>
<feature type="transmembrane region" description="Helical" evidence="17">
    <location>
        <begin position="176"/>
        <end position="196"/>
    </location>
</feature>
<keyword evidence="7 17" id="KW-0679">Respiratory chain</keyword>
<evidence type="ECO:0000256" key="7">
    <source>
        <dbReference type="ARBA" id="ARBA00022660"/>
    </source>
</evidence>
<comment type="function">
    <text evidence="1">Core subunit of the mitochondrial membrane respiratory chain NADH dehydrogenase (Complex I) that is believed to belong to the minimal assembly required for catalysis. Complex I functions in the transfer of electrons from NADH to the respiratory chain. The immediate electron acceptor for the enzyme is believed to be ubiquinone.</text>
</comment>
<feature type="transmembrane region" description="Helical" evidence="17">
    <location>
        <begin position="45"/>
        <end position="69"/>
    </location>
</feature>
<dbReference type="GO" id="GO:0015990">
    <property type="term" value="P:electron transport coupled proton transport"/>
    <property type="evidence" value="ECO:0007669"/>
    <property type="project" value="TreeGrafter"/>
</dbReference>
<dbReference type="EC" id="7.1.1.2" evidence="4 17"/>
<sequence>MKLVLSLLLGMGLLNFNSSFKKLYILYVFLGSYLFMSTSIINNSIWVKINWIFSVDFYGLYLLIMSFWIMGIMELVKKDSLMQFMCLILMMSLLLSFGTLNMLILYFMFEFSLLPIFFLIQFKGYSYERFESMMYMLFFTIIMSIPFMMVMMSMYNKLGSLMMVSLMNYSLNEVKLFFLLLMFLVKVPMFIIHIWLPKAHVEAPVYGSMILAGVLLKLGTYGVLRMILLFYENIYFMSNYFIVISLVGGVMMSMYCLIQVDMKMLVAYSSIVHMMMLMGSMFTMSKLGLVGAYMMMIGHGLCSSGLFFIVNLSYIYSNSRLLMLNKGFMSVNSNLSLWWFLLCSSNFSAPISLSLMGEMLMLMSLYSWDLILLPFLIMMSFFCSVYSLYLFSYTQHGELNYMLNKYMSVKVIDYLILFFHWFPLNMLFIGLGLFMV</sequence>
<keyword evidence="9" id="KW-1278">Translocase</keyword>
<feature type="transmembrane region" description="Helical" evidence="17">
    <location>
        <begin position="368"/>
        <end position="391"/>
    </location>
</feature>
<protein>
    <recommendedName>
        <fullName evidence="5 17">NADH-ubiquinone oxidoreductase chain 4</fullName>
        <ecNumber evidence="4 17">7.1.1.2</ecNumber>
    </recommendedName>
</protein>
<accession>B6RQY7</accession>
<dbReference type="InterPro" id="IPR001750">
    <property type="entry name" value="ND/Mrp_TM"/>
</dbReference>
<dbReference type="AlphaFoldDB" id="B6RQY7"/>
<keyword evidence="13 17" id="KW-0830">Ubiquinone</keyword>
<evidence type="ECO:0000256" key="4">
    <source>
        <dbReference type="ARBA" id="ARBA00012944"/>
    </source>
</evidence>
<evidence type="ECO:0000259" key="18">
    <source>
        <dbReference type="Pfam" id="PF00361"/>
    </source>
</evidence>
<proteinExistence type="inferred from homology"/>
<keyword evidence="14 17" id="KW-0496">Mitochondrion</keyword>
<evidence type="ECO:0000256" key="15">
    <source>
        <dbReference type="ARBA" id="ARBA00023136"/>
    </source>
</evidence>
<dbReference type="InterPro" id="IPR003918">
    <property type="entry name" value="NADH_UbQ_OxRdtase"/>
</dbReference>
<evidence type="ECO:0000256" key="9">
    <source>
        <dbReference type="ARBA" id="ARBA00022967"/>
    </source>
</evidence>
<evidence type="ECO:0000256" key="16">
    <source>
        <dbReference type="ARBA" id="ARBA00049551"/>
    </source>
</evidence>
<reference evidence="19" key="1">
    <citation type="journal article" date="2008" name="Genome">
        <title>Mitochondrial genome organization and phylogeny of two vespid wasps.</title>
        <authorList>
            <person name="Cameron S.L."/>
            <person name="Dowton M."/>
            <person name="Castro L.R."/>
            <person name="Ruberu K."/>
            <person name="Whiting M.F."/>
            <person name="Austin A.D."/>
            <person name="Diement K."/>
            <person name="Stevens J."/>
        </authorList>
    </citation>
    <scope>NUCLEOTIDE SEQUENCE</scope>
</reference>
<evidence type="ECO:0000256" key="11">
    <source>
        <dbReference type="ARBA" id="ARBA00022989"/>
    </source>
</evidence>
<dbReference type="EMBL" id="EU302588">
    <property type="protein sequence ID" value="ABX61103.1"/>
    <property type="molecule type" value="Genomic_DNA"/>
</dbReference>
<keyword evidence="8 17" id="KW-0812">Transmembrane</keyword>
<evidence type="ECO:0000256" key="13">
    <source>
        <dbReference type="ARBA" id="ARBA00023075"/>
    </source>
</evidence>
<gene>
    <name evidence="19" type="primary">ND4</name>
</gene>
<feature type="transmembrane region" description="Helical" evidence="17">
    <location>
        <begin position="134"/>
        <end position="156"/>
    </location>
</feature>
<evidence type="ECO:0000256" key="10">
    <source>
        <dbReference type="ARBA" id="ARBA00022982"/>
    </source>
</evidence>
<dbReference type="PANTHER" id="PTHR43507">
    <property type="entry name" value="NADH-UBIQUINONE OXIDOREDUCTASE CHAIN 4"/>
    <property type="match status" value="1"/>
</dbReference>
<evidence type="ECO:0000256" key="8">
    <source>
        <dbReference type="ARBA" id="ARBA00022692"/>
    </source>
</evidence>
<feature type="transmembrane region" description="Helical" evidence="17">
    <location>
        <begin position="290"/>
        <end position="316"/>
    </location>
</feature>
<organism evidence="19">
    <name type="scientific">Abispa ephippium</name>
    <name type="common">large potter wasp</name>
    <dbReference type="NCBI Taxonomy" id="485912"/>
    <lineage>
        <taxon>Eukaryota</taxon>
        <taxon>Metazoa</taxon>
        <taxon>Ecdysozoa</taxon>
        <taxon>Arthropoda</taxon>
        <taxon>Hexapoda</taxon>
        <taxon>Insecta</taxon>
        <taxon>Pterygota</taxon>
        <taxon>Neoptera</taxon>
        <taxon>Endopterygota</taxon>
        <taxon>Hymenoptera</taxon>
        <taxon>Apocrita</taxon>
        <taxon>Aculeata</taxon>
        <taxon>Vespoidea</taxon>
        <taxon>Vespidae</taxon>
        <taxon>Eumeninae</taxon>
        <taxon>Abispa</taxon>
    </lineage>
</organism>
<feature type="transmembrane region" description="Helical" evidence="17">
    <location>
        <begin position="411"/>
        <end position="435"/>
    </location>
</feature>
<keyword evidence="15 17" id="KW-0472">Membrane</keyword>
<dbReference type="GO" id="GO:0008137">
    <property type="term" value="F:NADH dehydrogenase (ubiquinone) activity"/>
    <property type="evidence" value="ECO:0007669"/>
    <property type="project" value="UniProtKB-UniRule"/>
</dbReference>
<dbReference type="PRINTS" id="PR01437">
    <property type="entry name" value="NUOXDRDTASE4"/>
</dbReference>
<feature type="transmembrane region" description="Helical" evidence="17">
    <location>
        <begin position="337"/>
        <end position="356"/>
    </location>
</feature>
<geneLocation type="mitochondrion" evidence="19"/>
<comment type="similarity">
    <text evidence="3 17">Belongs to the complex I subunit 4 family.</text>
</comment>
<feature type="transmembrane region" description="Helical" evidence="17">
    <location>
        <begin position="265"/>
        <end position="284"/>
    </location>
</feature>
<feature type="transmembrane region" description="Helical" evidence="17">
    <location>
        <begin position="237"/>
        <end position="258"/>
    </location>
</feature>
<name>B6RQY7_9HYME</name>
<feature type="transmembrane region" description="Helical" evidence="17">
    <location>
        <begin position="208"/>
        <end position="231"/>
    </location>
</feature>
<keyword evidence="11 17" id="KW-1133">Transmembrane helix</keyword>
<keyword evidence="6 17" id="KW-0813">Transport</keyword>
<dbReference type="Pfam" id="PF00361">
    <property type="entry name" value="Proton_antipo_M"/>
    <property type="match status" value="1"/>
</dbReference>
<dbReference type="GO" id="GO:0031966">
    <property type="term" value="C:mitochondrial membrane"/>
    <property type="evidence" value="ECO:0007669"/>
    <property type="project" value="UniProtKB-SubCell"/>
</dbReference>
<comment type="function">
    <text evidence="17">Core subunit of the mitochondrial membrane respiratory chain NADH dehydrogenase (Complex I) which catalyzes electron transfer from NADH through the respiratory chain, using ubiquinone as an electron acceptor. Essential for the catalytic activity and assembly of complex I.</text>
</comment>
<comment type="subcellular location">
    <subcellularLocation>
        <location evidence="2 17">Mitochondrion membrane</location>
        <topology evidence="2 17">Multi-pass membrane protein</topology>
    </subcellularLocation>
</comment>
<feature type="transmembrane region" description="Helical" evidence="17">
    <location>
        <begin position="103"/>
        <end position="122"/>
    </location>
</feature>
<feature type="domain" description="NADH:quinone oxidoreductase/Mrp antiporter transmembrane" evidence="18">
    <location>
        <begin position="101"/>
        <end position="380"/>
    </location>
</feature>
<evidence type="ECO:0000256" key="14">
    <source>
        <dbReference type="ARBA" id="ARBA00023128"/>
    </source>
</evidence>
<evidence type="ECO:0000256" key="5">
    <source>
        <dbReference type="ARBA" id="ARBA00021006"/>
    </source>
</evidence>
<evidence type="ECO:0000256" key="12">
    <source>
        <dbReference type="ARBA" id="ARBA00023027"/>
    </source>
</evidence>
<dbReference type="PANTHER" id="PTHR43507:SF20">
    <property type="entry name" value="NADH-UBIQUINONE OXIDOREDUCTASE CHAIN 4"/>
    <property type="match status" value="1"/>
</dbReference>
<evidence type="ECO:0000313" key="19">
    <source>
        <dbReference type="EMBL" id="ABX61103.1"/>
    </source>
</evidence>
<evidence type="ECO:0000256" key="17">
    <source>
        <dbReference type="RuleBase" id="RU003297"/>
    </source>
</evidence>
<evidence type="ECO:0000256" key="3">
    <source>
        <dbReference type="ARBA" id="ARBA00009025"/>
    </source>
</evidence>
<evidence type="ECO:0000256" key="1">
    <source>
        <dbReference type="ARBA" id="ARBA00003257"/>
    </source>
</evidence>
<keyword evidence="12 17" id="KW-0520">NAD</keyword>
<dbReference type="GO" id="GO:0003954">
    <property type="term" value="F:NADH dehydrogenase activity"/>
    <property type="evidence" value="ECO:0007669"/>
    <property type="project" value="TreeGrafter"/>
</dbReference>
<dbReference type="GO" id="GO:0042773">
    <property type="term" value="P:ATP synthesis coupled electron transport"/>
    <property type="evidence" value="ECO:0007669"/>
    <property type="project" value="InterPro"/>
</dbReference>
<dbReference type="GO" id="GO:0048039">
    <property type="term" value="F:ubiquinone binding"/>
    <property type="evidence" value="ECO:0007669"/>
    <property type="project" value="TreeGrafter"/>
</dbReference>
<comment type="catalytic activity">
    <reaction evidence="16 17">
        <text>a ubiquinone + NADH + 5 H(+)(in) = a ubiquinol + NAD(+) + 4 H(+)(out)</text>
        <dbReference type="Rhea" id="RHEA:29091"/>
        <dbReference type="Rhea" id="RHEA-COMP:9565"/>
        <dbReference type="Rhea" id="RHEA-COMP:9566"/>
        <dbReference type="ChEBI" id="CHEBI:15378"/>
        <dbReference type="ChEBI" id="CHEBI:16389"/>
        <dbReference type="ChEBI" id="CHEBI:17976"/>
        <dbReference type="ChEBI" id="CHEBI:57540"/>
        <dbReference type="ChEBI" id="CHEBI:57945"/>
        <dbReference type="EC" id="7.1.1.2"/>
    </reaction>
</comment>
<evidence type="ECO:0000256" key="6">
    <source>
        <dbReference type="ARBA" id="ARBA00022448"/>
    </source>
</evidence>